<keyword evidence="7 11" id="KW-0378">Hydrolase</keyword>
<feature type="domain" description="Peptidase A1" evidence="14">
    <location>
        <begin position="75"/>
        <end position="405"/>
    </location>
</feature>
<evidence type="ECO:0000256" key="6">
    <source>
        <dbReference type="ARBA" id="ARBA00022750"/>
    </source>
</evidence>
<dbReference type="GO" id="GO:0098552">
    <property type="term" value="C:side of membrane"/>
    <property type="evidence" value="ECO:0007669"/>
    <property type="project" value="UniProtKB-KW"/>
</dbReference>
<dbReference type="AlphaFoldDB" id="A0A0D2G600"/>
<dbReference type="InterPro" id="IPR021109">
    <property type="entry name" value="Peptidase_aspartic_dom_sf"/>
</dbReference>
<dbReference type="PANTHER" id="PTHR47966">
    <property type="entry name" value="BETA-SITE APP-CLEAVING ENZYME, ISOFORM A-RELATED"/>
    <property type="match status" value="1"/>
</dbReference>
<dbReference type="GO" id="GO:0006508">
    <property type="term" value="P:proteolysis"/>
    <property type="evidence" value="ECO:0007669"/>
    <property type="project" value="UniProtKB-KW"/>
</dbReference>
<feature type="signal peptide" evidence="13">
    <location>
        <begin position="1"/>
        <end position="20"/>
    </location>
</feature>
<dbReference type="PRINTS" id="PR00792">
    <property type="entry name" value="PEPSIN"/>
</dbReference>
<dbReference type="GeneID" id="25310293"/>
<evidence type="ECO:0000313" key="16">
    <source>
        <dbReference type="Proteomes" id="UP000053029"/>
    </source>
</evidence>
<dbReference type="Gene3D" id="2.40.70.10">
    <property type="entry name" value="Acid Proteases"/>
    <property type="match status" value="2"/>
</dbReference>
<evidence type="ECO:0000256" key="5">
    <source>
        <dbReference type="ARBA" id="ARBA00022729"/>
    </source>
</evidence>
<dbReference type="RefSeq" id="XP_013279866.1">
    <property type="nucleotide sequence ID" value="XM_013424412.1"/>
</dbReference>
<dbReference type="PROSITE" id="PS51767">
    <property type="entry name" value="PEPTIDASE_A1"/>
    <property type="match status" value="1"/>
</dbReference>
<keyword evidence="3" id="KW-0449">Lipoprotein</keyword>
<keyword evidence="4 11" id="KW-0645">Protease</keyword>
<evidence type="ECO:0000256" key="3">
    <source>
        <dbReference type="ARBA" id="ARBA00022622"/>
    </source>
</evidence>
<dbReference type="InterPro" id="IPR033876">
    <property type="entry name" value="SAP-like"/>
</dbReference>
<proteinExistence type="inferred from homology"/>
<protein>
    <recommendedName>
        <fullName evidence="9">Probable aspartic-type endopeptidase OPSB</fullName>
    </recommendedName>
    <alternativeName>
        <fullName evidence="8">Probable aspartic-type endopeptidase opsB</fullName>
    </alternativeName>
</protein>
<comment type="subcellular location">
    <subcellularLocation>
        <location evidence="1">Cell membrane</location>
        <topology evidence="1">Lipid-anchor</topology>
        <topology evidence="1">GPI-anchor</topology>
    </subcellularLocation>
</comment>
<dbReference type="FunFam" id="2.40.70.10:FF:000011">
    <property type="entry name" value="Aspartic protease"/>
    <property type="match status" value="1"/>
</dbReference>
<dbReference type="PROSITE" id="PS00141">
    <property type="entry name" value="ASP_PROTEASE"/>
    <property type="match status" value="1"/>
</dbReference>
<dbReference type="STRING" id="1442368.A0A0D2G600"/>
<feature type="region of interest" description="Disordered" evidence="12">
    <location>
        <begin position="427"/>
        <end position="466"/>
    </location>
</feature>
<keyword evidence="5 13" id="KW-0732">Signal</keyword>
<keyword evidence="16" id="KW-1185">Reference proteome</keyword>
<evidence type="ECO:0000256" key="7">
    <source>
        <dbReference type="ARBA" id="ARBA00022801"/>
    </source>
</evidence>
<sequence length="488" mass="50904">MKPSVAVVAAATLAAPLVSAIHLAPRSTSSSPRTVGLPIERRHVPDILAHERSRLRKRQTQRTVEQTLDNEQSLYYANITLGTPAQSLRMHIDTGSSDLWVNVASSSFCGSSQDPCEGGTYDSSASSTYKLVNDQFNISYVDGTGAAGDYVADTLQFGAVTLTDFQFGIGETSSSQQGVLGIGYMANEVQVQRAGLDPYPNLPEALVRGGHIASNAYSLWLNDLDASTGEILFGGVNTEKYEGELATIPIIPSNGVYAQLTIALTGLVSSGSDLSSSSSLPTAVLLDSGATLSYLPNDITQDIYNQVQAVYQSDIGAAYAPCSLSSSTATIDFTFSGQTIRVPFDELFLDAGTNNFGQPLTFENGEEACLFGIAPAQNSLAVLGDTFLRSAYVVYDLANNEISIAQTVFNSTGDNIQEITTGEKAVPNATPVSSPVTDVSAGTGGARLGTATSSTPLGDTNSGSLDKGSARPMAAMVAAVVAVAALVV</sequence>
<evidence type="ECO:0000256" key="10">
    <source>
        <dbReference type="PIRSR" id="PIRSR601461-1"/>
    </source>
</evidence>
<dbReference type="EMBL" id="KN846975">
    <property type="protein sequence ID" value="KIW76058.1"/>
    <property type="molecule type" value="Genomic_DNA"/>
</dbReference>
<feature type="active site" evidence="10">
    <location>
        <position position="93"/>
    </location>
</feature>
<dbReference type="CDD" id="cd05474">
    <property type="entry name" value="SAP_like"/>
    <property type="match status" value="1"/>
</dbReference>
<name>A0A0D2G600_9EURO</name>
<reference evidence="15 16" key="1">
    <citation type="submission" date="2015-01" db="EMBL/GenBank/DDBJ databases">
        <title>The Genome Sequence of Fonsecaea pedrosoi CBS 271.37.</title>
        <authorList>
            <consortium name="The Broad Institute Genomics Platform"/>
            <person name="Cuomo C."/>
            <person name="de Hoog S."/>
            <person name="Gorbushina A."/>
            <person name="Stielow B."/>
            <person name="Teixiera M."/>
            <person name="Abouelleil A."/>
            <person name="Chapman S.B."/>
            <person name="Priest M."/>
            <person name="Young S.K."/>
            <person name="Wortman J."/>
            <person name="Nusbaum C."/>
            <person name="Birren B."/>
        </authorList>
    </citation>
    <scope>NUCLEOTIDE SEQUENCE [LARGE SCALE GENOMIC DNA]</scope>
    <source>
        <strain evidence="15 16">CBS 271.37</strain>
    </source>
</reference>
<organism evidence="15 16">
    <name type="scientific">Fonsecaea pedrosoi CBS 271.37</name>
    <dbReference type="NCBI Taxonomy" id="1442368"/>
    <lineage>
        <taxon>Eukaryota</taxon>
        <taxon>Fungi</taxon>
        <taxon>Dikarya</taxon>
        <taxon>Ascomycota</taxon>
        <taxon>Pezizomycotina</taxon>
        <taxon>Eurotiomycetes</taxon>
        <taxon>Chaetothyriomycetidae</taxon>
        <taxon>Chaetothyriales</taxon>
        <taxon>Herpotrichiellaceae</taxon>
        <taxon>Fonsecaea</taxon>
    </lineage>
</organism>
<dbReference type="Proteomes" id="UP000053029">
    <property type="component" value="Unassembled WGS sequence"/>
</dbReference>
<evidence type="ECO:0000256" key="4">
    <source>
        <dbReference type="ARBA" id="ARBA00022670"/>
    </source>
</evidence>
<dbReference type="OrthoDB" id="771136at2759"/>
<keyword evidence="3" id="KW-0472">Membrane</keyword>
<dbReference type="SUPFAM" id="SSF50630">
    <property type="entry name" value="Acid proteases"/>
    <property type="match status" value="1"/>
</dbReference>
<dbReference type="Pfam" id="PF00026">
    <property type="entry name" value="Asp"/>
    <property type="match status" value="1"/>
</dbReference>
<feature type="active site" evidence="10">
    <location>
        <position position="287"/>
    </location>
</feature>
<comment type="similarity">
    <text evidence="2 11">Belongs to the peptidase A1 family.</text>
</comment>
<dbReference type="HOGENOM" id="CLU_013253_9_3_1"/>
<keyword evidence="3" id="KW-0325">Glycoprotein</keyword>
<evidence type="ECO:0000256" key="13">
    <source>
        <dbReference type="SAM" id="SignalP"/>
    </source>
</evidence>
<dbReference type="GO" id="GO:0005886">
    <property type="term" value="C:plasma membrane"/>
    <property type="evidence" value="ECO:0007669"/>
    <property type="project" value="UniProtKB-SubCell"/>
</dbReference>
<accession>A0A0D2G600</accession>
<keyword evidence="3" id="KW-0336">GPI-anchor</keyword>
<evidence type="ECO:0000256" key="2">
    <source>
        <dbReference type="ARBA" id="ARBA00007447"/>
    </source>
</evidence>
<gene>
    <name evidence="15" type="ORF">Z517_10803</name>
</gene>
<dbReference type="InterPro" id="IPR033121">
    <property type="entry name" value="PEPTIDASE_A1"/>
</dbReference>
<dbReference type="GO" id="GO:0004190">
    <property type="term" value="F:aspartic-type endopeptidase activity"/>
    <property type="evidence" value="ECO:0007669"/>
    <property type="project" value="UniProtKB-KW"/>
</dbReference>
<evidence type="ECO:0000256" key="12">
    <source>
        <dbReference type="SAM" id="MobiDB-lite"/>
    </source>
</evidence>
<feature type="chain" id="PRO_5002242393" description="Probable aspartic-type endopeptidase OPSB" evidence="13">
    <location>
        <begin position="21"/>
        <end position="488"/>
    </location>
</feature>
<dbReference type="VEuPathDB" id="FungiDB:Z517_10803"/>
<dbReference type="InterPro" id="IPR001461">
    <property type="entry name" value="Aspartic_peptidase_A1"/>
</dbReference>
<evidence type="ECO:0000313" key="15">
    <source>
        <dbReference type="EMBL" id="KIW76058.1"/>
    </source>
</evidence>
<evidence type="ECO:0000256" key="8">
    <source>
        <dbReference type="ARBA" id="ARBA00067536"/>
    </source>
</evidence>
<evidence type="ECO:0000256" key="1">
    <source>
        <dbReference type="ARBA" id="ARBA00004609"/>
    </source>
</evidence>
<keyword evidence="6 11" id="KW-0064">Aspartyl protease</keyword>
<dbReference type="PANTHER" id="PTHR47966:SF65">
    <property type="entry name" value="ASPARTIC-TYPE ENDOPEPTIDASE"/>
    <property type="match status" value="1"/>
</dbReference>
<dbReference type="InterPro" id="IPR001969">
    <property type="entry name" value="Aspartic_peptidase_AS"/>
</dbReference>
<evidence type="ECO:0000259" key="14">
    <source>
        <dbReference type="PROSITE" id="PS51767"/>
    </source>
</evidence>
<evidence type="ECO:0000256" key="11">
    <source>
        <dbReference type="RuleBase" id="RU000454"/>
    </source>
</evidence>
<evidence type="ECO:0000256" key="9">
    <source>
        <dbReference type="ARBA" id="ARBA00068059"/>
    </source>
</evidence>